<dbReference type="InterPro" id="IPR011009">
    <property type="entry name" value="Kinase-like_dom_sf"/>
</dbReference>
<organism evidence="2 3">
    <name type="scientific">Bipolaris oryzae ATCC 44560</name>
    <dbReference type="NCBI Taxonomy" id="930090"/>
    <lineage>
        <taxon>Eukaryota</taxon>
        <taxon>Fungi</taxon>
        <taxon>Dikarya</taxon>
        <taxon>Ascomycota</taxon>
        <taxon>Pezizomycotina</taxon>
        <taxon>Dothideomycetes</taxon>
        <taxon>Pleosporomycetidae</taxon>
        <taxon>Pleosporales</taxon>
        <taxon>Pleosporineae</taxon>
        <taxon>Pleosporaceae</taxon>
        <taxon>Bipolaris</taxon>
    </lineage>
</organism>
<evidence type="ECO:0000259" key="1">
    <source>
        <dbReference type="Pfam" id="PF01636"/>
    </source>
</evidence>
<dbReference type="SUPFAM" id="SSF56112">
    <property type="entry name" value="Protein kinase-like (PK-like)"/>
    <property type="match status" value="1"/>
</dbReference>
<protein>
    <recommendedName>
        <fullName evidence="1">Aminoglycoside phosphotransferase domain-containing protein</fullName>
    </recommendedName>
</protein>
<dbReference type="Proteomes" id="UP000054032">
    <property type="component" value="Unassembled WGS sequence"/>
</dbReference>
<dbReference type="OrthoDB" id="8300194at2759"/>
<dbReference type="RefSeq" id="XP_007692660.1">
    <property type="nucleotide sequence ID" value="XM_007694470.1"/>
</dbReference>
<dbReference type="InterPro" id="IPR002575">
    <property type="entry name" value="Aminoglycoside_PTrfase"/>
</dbReference>
<dbReference type="HOGENOM" id="CLU_021768_3_0_1"/>
<reference evidence="2 3" key="1">
    <citation type="journal article" date="2013" name="PLoS Genet.">
        <title>Comparative genome structure, secondary metabolite, and effector coding capacity across Cochliobolus pathogens.</title>
        <authorList>
            <person name="Condon B.J."/>
            <person name="Leng Y."/>
            <person name="Wu D."/>
            <person name="Bushley K.E."/>
            <person name="Ohm R.A."/>
            <person name="Otillar R."/>
            <person name="Martin J."/>
            <person name="Schackwitz W."/>
            <person name="Grimwood J."/>
            <person name="MohdZainudin N."/>
            <person name="Xue C."/>
            <person name="Wang R."/>
            <person name="Manning V.A."/>
            <person name="Dhillon B."/>
            <person name="Tu Z.J."/>
            <person name="Steffenson B.J."/>
            <person name="Salamov A."/>
            <person name="Sun H."/>
            <person name="Lowry S."/>
            <person name="LaButti K."/>
            <person name="Han J."/>
            <person name="Copeland A."/>
            <person name="Lindquist E."/>
            <person name="Barry K."/>
            <person name="Schmutz J."/>
            <person name="Baker S.E."/>
            <person name="Ciuffetti L.M."/>
            <person name="Grigoriev I.V."/>
            <person name="Zhong S."/>
            <person name="Turgeon B.G."/>
        </authorList>
    </citation>
    <scope>NUCLEOTIDE SEQUENCE [LARGE SCALE GENOMIC DNA]</scope>
    <source>
        <strain evidence="2 3">ATCC 44560</strain>
    </source>
</reference>
<dbReference type="PANTHER" id="PTHR21310">
    <property type="entry name" value="AMINOGLYCOSIDE PHOSPHOTRANSFERASE-RELATED-RELATED"/>
    <property type="match status" value="1"/>
</dbReference>
<dbReference type="InterPro" id="IPR051678">
    <property type="entry name" value="AGP_Transferase"/>
</dbReference>
<name>W6YTE5_COCMI</name>
<dbReference type="KEGG" id="bor:COCMIDRAFT_107825"/>
<evidence type="ECO:0000313" key="2">
    <source>
        <dbReference type="EMBL" id="EUC40813.1"/>
    </source>
</evidence>
<feature type="domain" description="Aminoglycoside phosphotransferase" evidence="1">
    <location>
        <begin position="65"/>
        <end position="265"/>
    </location>
</feature>
<proteinExistence type="predicted"/>
<dbReference type="Pfam" id="PF01636">
    <property type="entry name" value="APH"/>
    <property type="match status" value="1"/>
</dbReference>
<evidence type="ECO:0000313" key="3">
    <source>
        <dbReference type="Proteomes" id="UP000054032"/>
    </source>
</evidence>
<sequence>MPTDLPINNSLRIESRLKNKALRIFTLTVVNLAVQKYASKLFTRSNSVIFFLNFCIKLGSSVTLSEAHTMRFIARHTSIPVPQVYCAFTHHGKTYILMERIRGETVASRWRSLSDMSKSLVFNQLQQMIHELRSVPSQTNGVSSIDGGPIHDIRLQPSSWGPFRTISDFHLSLRNSITLESLEVPNSLSSVTILELKRLITFHESVQRAPVLTHGDLSSLNILIRDNKVVGIIDWDTAGWLPYYWEFTMAWHANPQNYFWQDEVGNFLDVQEEELNMEKIRRKYFGEV</sequence>
<accession>W6YTE5</accession>
<dbReference type="AlphaFoldDB" id="W6YTE5"/>
<dbReference type="Gene3D" id="3.90.1200.10">
    <property type="match status" value="1"/>
</dbReference>
<dbReference type="eggNOG" id="ENOG502R9UI">
    <property type="taxonomic scope" value="Eukaryota"/>
</dbReference>
<gene>
    <name evidence="2" type="ORF">COCMIDRAFT_107825</name>
</gene>
<dbReference type="STRING" id="930090.W6YTE5"/>
<keyword evidence="3" id="KW-1185">Reference proteome</keyword>
<dbReference type="PANTHER" id="PTHR21310:SF55">
    <property type="entry name" value="AMINOGLYCOSIDE PHOSPHOTRANSFERASE DOMAIN-CONTAINING PROTEIN"/>
    <property type="match status" value="1"/>
</dbReference>
<dbReference type="GeneID" id="19119125"/>
<dbReference type="CDD" id="cd05120">
    <property type="entry name" value="APH_ChoK_like"/>
    <property type="match status" value="1"/>
</dbReference>
<dbReference type="EMBL" id="KI964137">
    <property type="protein sequence ID" value="EUC40813.1"/>
    <property type="molecule type" value="Genomic_DNA"/>
</dbReference>